<protein>
    <submittedName>
        <fullName evidence="2">Uncharacterized protein</fullName>
    </submittedName>
</protein>
<dbReference type="AlphaFoldDB" id="A0AAV2KTX9"/>
<feature type="compositionally biased region" description="Basic and acidic residues" evidence="1">
    <location>
        <begin position="69"/>
        <end position="88"/>
    </location>
</feature>
<reference evidence="2 3" key="1">
    <citation type="submission" date="2024-04" db="EMBL/GenBank/DDBJ databases">
        <authorList>
            <person name="Waldvogel A.-M."/>
            <person name="Schoenle A."/>
        </authorList>
    </citation>
    <scope>NUCLEOTIDE SEQUENCE [LARGE SCALE GENOMIC DNA]</scope>
</reference>
<accession>A0AAV2KTX9</accession>
<feature type="compositionally biased region" description="Gly residues" evidence="1">
    <location>
        <begin position="43"/>
        <end position="68"/>
    </location>
</feature>
<feature type="compositionally biased region" description="Basic residues" evidence="1">
    <location>
        <begin position="29"/>
        <end position="40"/>
    </location>
</feature>
<keyword evidence="3" id="KW-1185">Reference proteome</keyword>
<feature type="region of interest" description="Disordered" evidence="1">
    <location>
        <begin position="1"/>
        <end position="88"/>
    </location>
</feature>
<evidence type="ECO:0000313" key="2">
    <source>
        <dbReference type="EMBL" id="CAL1591634.1"/>
    </source>
</evidence>
<sequence length="100" mass="10525">MGGFGTELFKRSRGGGGVGEGGRQGGWKYKGKRGKRRKTVKQGGMGGDGRFGVGGRGSGGLGCSGGVEGGEREMRTDWVDKEKGGVKGRKEMEGVFRRRV</sequence>
<organism evidence="2 3">
    <name type="scientific">Knipowitschia caucasica</name>
    <name type="common">Caucasian dwarf goby</name>
    <name type="synonym">Pomatoschistus caucasicus</name>
    <dbReference type="NCBI Taxonomy" id="637954"/>
    <lineage>
        <taxon>Eukaryota</taxon>
        <taxon>Metazoa</taxon>
        <taxon>Chordata</taxon>
        <taxon>Craniata</taxon>
        <taxon>Vertebrata</taxon>
        <taxon>Euteleostomi</taxon>
        <taxon>Actinopterygii</taxon>
        <taxon>Neopterygii</taxon>
        <taxon>Teleostei</taxon>
        <taxon>Neoteleostei</taxon>
        <taxon>Acanthomorphata</taxon>
        <taxon>Gobiaria</taxon>
        <taxon>Gobiiformes</taxon>
        <taxon>Gobioidei</taxon>
        <taxon>Gobiidae</taxon>
        <taxon>Gobiinae</taxon>
        <taxon>Knipowitschia</taxon>
    </lineage>
</organism>
<name>A0AAV2KTX9_KNICA</name>
<dbReference type="Proteomes" id="UP001497482">
    <property type="component" value="Chromosome 2"/>
</dbReference>
<evidence type="ECO:0000313" key="3">
    <source>
        <dbReference type="Proteomes" id="UP001497482"/>
    </source>
</evidence>
<dbReference type="EMBL" id="OZ035824">
    <property type="protein sequence ID" value="CAL1591634.1"/>
    <property type="molecule type" value="Genomic_DNA"/>
</dbReference>
<evidence type="ECO:0000256" key="1">
    <source>
        <dbReference type="SAM" id="MobiDB-lite"/>
    </source>
</evidence>
<feature type="compositionally biased region" description="Gly residues" evidence="1">
    <location>
        <begin position="14"/>
        <end position="25"/>
    </location>
</feature>
<proteinExistence type="predicted"/>
<gene>
    <name evidence="2" type="ORF">KC01_LOCUS20993</name>
</gene>